<evidence type="ECO:0000313" key="2">
    <source>
        <dbReference type="EMBL" id="AKJ30056.1"/>
    </source>
</evidence>
<organism evidence="2 3">
    <name type="scientific">Caldimonas brevitalea</name>
    <dbReference type="NCBI Taxonomy" id="413882"/>
    <lineage>
        <taxon>Bacteria</taxon>
        <taxon>Pseudomonadati</taxon>
        <taxon>Pseudomonadota</taxon>
        <taxon>Betaproteobacteria</taxon>
        <taxon>Burkholderiales</taxon>
        <taxon>Sphaerotilaceae</taxon>
        <taxon>Caldimonas</taxon>
    </lineage>
</organism>
<reference evidence="2 3" key="1">
    <citation type="submission" date="2015-05" db="EMBL/GenBank/DDBJ databases">
        <authorList>
            <person name="Tang B."/>
            <person name="Yu Y."/>
        </authorList>
    </citation>
    <scope>NUCLEOTIDE SEQUENCE [LARGE SCALE GENOMIC DNA]</scope>
    <source>
        <strain evidence="2 3">DSM 7029</strain>
    </source>
</reference>
<dbReference type="SUPFAM" id="SSF51445">
    <property type="entry name" value="(Trans)glycosidases"/>
    <property type="match status" value="1"/>
</dbReference>
<feature type="signal peptide" evidence="1">
    <location>
        <begin position="1"/>
        <end position="30"/>
    </location>
</feature>
<evidence type="ECO:0000256" key="1">
    <source>
        <dbReference type="SAM" id="SignalP"/>
    </source>
</evidence>
<name>A0A0G3BRQ2_9BURK</name>
<dbReference type="Gene3D" id="2.60.120.260">
    <property type="entry name" value="Galactose-binding domain-like"/>
    <property type="match status" value="1"/>
</dbReference>
<dbReference type="PANTHER" id="PTHR43576:SF2">
    <property type="entry name" value="INTRACELLULAR EXO-ALPHA-L-ARABINOFURANOSIDASE 2"/>
    <property type="match status" value="1"/>
</dbReference>
<dbReference type="STRING" id="413882.AAW51_3365"/>
<dbReference type="Gene3D" id="2.60.40.1180">
    <property type="entry name" value="Golgi alpha-mannosidase II"/>
    <property type="match status" value="1"/>
</dbReference>
<dbReference type="Proteomes" id="UP000035352">
    <property type="component" value="Chromosome"/>
</dbReference>
<feature type="chain" id="PRO_5002552092" description="Alpha-L-arabinofuranosidase" evidence="1">
    <location>
        <begin position="31"/>
        <end position="712"/>
    </location>
</feature>
<evidence type="ECO:0008006" key="4">
    <source>
        <dbReference type="Google" id="ProtNLM"/>
    </source>
</evidence>
<dbReference type="KEGG" id="pbh:AAW51_3365"/>
<dbReference type="AlphaFoldDB" id="A0A0G3BRQ2"/>
<evidence type="ECO:0000313" key="3">
    <source>
        <dbReference type="Proteomes" id="UP000035352"/>
    </source>
</evidence>
<dbReference type="PANTHER" id="PTHR43576">
    <property type="entry name" value="ALPHA-L-ARABINOFURANOSIDASE C-RELATED"/>
    <property type="match status" value="1"/>
</dbReference>
<dbReference type="InterPro" id="IPR013780">
    <property type="entry name" value="Glyco_hydro_b"/>
</dbReference>
<dbReference type="InterPro" id="IPR017853">
    <property type="entry name" value="GH"/>
</dbReference>
<dbReference type="GO" id="GO:0000272">
    <property type="term" value="P:polysaccharide catabolic process"/>
    <property type="evidence" value="ECO:0007669"/>
    <property type="project" value="TreeGrafter"/>
</dbReference>
<gene>
    <name evidence="2" type="ORF">AAW51_3365</name>
</gene>
<dbReference type="Gene3D" id="3.20.20.80">
    <property type="entry name" value="Glycosidases"/>
    <property type="match status" value="1"/>
</dbReference>
<keyword evidence="1" id="KW-0732">Signal</keyword>
<proteinExistence type="predicted"/>
<keyword evidence="3" id="KW-1185">Reference proteome</keyword>
<sequence length="712" mass="78031">MKLVRPLPAARASTVAGCLLVMLASHNARAVMLEGFETPTLPADQRLTYSPTGAQWVFGGTTGRGIQRNGSDWRAQNAPQGRQTAFLQGGNAKISSTVRLAAGGHYKVSFYAARRPLQPNVPNPIRVSVGGVPRGEAIAPSSTEFQQYATPAFYLEKGGDVTIELASTNAAVGDFVTFVDAVSITQVGQQESMVIDIMPTDAEGVIRDDIGHATFGSGVEFQQAQMRMTMEPQLGYSPALGNTIGALRLGSFRFPNGTPGLHYFSEYPYKSYPEDAAKGTNPTTAYRTPEEIVRYTGPERWNMERVFEVNTDAFLDYGAMRYVKKTDAANRPILDGAGQPIIDAQKLGIAASRAADWVRRDQQQTLYWEVGNEDWARWSAAQYADIFLAFEDEMKRARPDIRLLAQGTVSTFNGNTPEAWLGTLKDRLQSVNKIGSVHAYSIHQYLSTDPYLADTDPSVRRSKQTRDLFGKIAEGEPVKTIRRLLGKDTANASTRDWQIWMTEYNIQQPTGRADGSIAKLQDMGHALVIADWTGNLLEQKIDRLFMLSLDDNPSFAMVQYTHDGTTLANPRVTVPGYAFGIYSQEFGKTMLRNTVANNPVITAPNGKRYPQVGVYSSIDEAGAAMKVVVINRDLSNAATVRLNVLPAGRKLVNGQYALRRLSAANITDGNMQSDAVKWQGPMYGNQSTVDGIAQRLEPGSVNLFTLPLKAAQ</sequence>
<accession>A0A0G3BRQ2</accession>
<dbReference type="EMBL" id="CP011371">
    <property type="protein sequence ID" value="AKJ30056.1"/>
    <property type="molecule type" value="Genomic_DNA"/>
</dbReference>
<protein>
    <recommendedName>
        <fullName evidence="4">Alpha-L-arabinofuranosidase</fullName>
    </recommendedName>
</protein>